<dbReference type="Gene3D" id="3.40.630.30">
    <property type="match status" value="1"/>
</dbReference>
<dbReference type="EMBL" id="BARV01029038">
    <property type="protein sequence ID" value="GAI40414.1"/>
    <property type="molecule type" value="Genomic_DNA"/>
</dbReference>
<evidence type="ECO:0000313" key="2">
    <source>
        <dbReference type="EMBL" id="GAI40414.1"/>
    </source>
</evidence>
<dbReference type="AlphaFoldDB" id="X1QAW5"/>
<dbReference type="SUPFAM" id="SSF55729">
    <property type="entry name" value="Acyl-CoA N-acyltransferases (Nat)"/>
    <property type="match status" value="1"/>
</dbReference>
<protein>
    <recommendedName>
        <fullName evidence="1">N-acetyltransferase domain-containing protein</fullName>
    </recommendedName>
</protein>
<dbReference type="InterPro" id="IPR016181">
    <property type="entry name" value="Acyl_CoA_acyltransferase"/>
</dbReference>
<feature type="non-terminal residue" evidence="2">
    <location>
        <position position="95"/>
    </location>
</feature>
<dbReference type="GO" id="GO:0016747">
    <property type="term" value="F:acyltransferase activity, transferring groups other than amino-acyl groups"/>
    <property type="evidence" value="ECO:0007669"/>
    <property type="project" value="InterPro"/>
</dbReference>
<reference evidence="2" key="1">
    <citation type="journal article" date="2014" name="Front. Microbiol.">
        <title>High frequency of phylogenetically diverse reductive dehalogenase-homologous genes in deep subseafloor sedimentary metagenomes.</title>
        <authorList>
            <person name="Kawai M."/>
            <person name="Futagami T."/>
            <person name="Toyoda A."/>
            <person name="Takaki Y."/>
            <person name="Nishi S."/>
            <person name="Hori S."/>
            <person name="Arai W."/>
            <person name="Tsubouchi T."/>
            <person name="Morono Y."/>
            <person name="Uchiyama I."/>
            <person name="Ito T."/>
            <person name="Fujiyama A."/>
            <person name="Inagaki F."/>
            <person name="Takami H."/>
        </authorList>
    </citation>
    <scope>NUCLEOTIDE SEQUENCE</scope>
    <source>
        <strain evidence="2">Expedition CK06-06</strain>
    </source>
</reference>
<feature type="domain" description="N-acetyltransferase" evidence="1">
    <location>
        <begin position="8"/>
        <end position="94"/>
    </location>
</feature>
<dbReference type="Pfam" id="PF13302">
    <property type="entry name" value="Acetyltransf_3"/>
    <property type="match status" value="1"/>
</dbReference>
<sequence>MMVGEMELKLLPLKRKYLEFVREVRNDPEVNRYLFTDARISREEQERWYRRQLRDKKTLVFIALADVPVGYCQVKNIDHTNHSCELGFCVAPKHQ</sequence>
<accession>X1QAW5</accession>
<proteinExistence type="predicted"/>
<evidence type="ECO:0000259" key="1">
    <source>
        <dbReference type="Pfam" id="PF13302"/>
    </source>
</evidence>
<organism evidence="2">
    <name type="scientific">marine sediment metagenome</name>
    <dbReference type="NCBI Taxonomy" id="412755"/>
    <lineage>
        <taxon>unclassified sequences</taxon>
        <taxon>metagenomes</taxon>
        <taxon>ecological metagenomes</taxon>
    </lineage>
</organism>
<dbReference type="InterPro" id="IPR000182">
    <property type="entry name" value="GNAT_dom"/>
</dbReference>
<gene>
    <name evidence="2" type="ORF">S06H3_46375</name>
</gene>
<comment type="caution">
    <text evidence="2">The sequence shown here is derived from an EMBL/GenBank/DDBJ whole genome shotgun (WGS) entry which is preliminary data.</text>
</comment>
<name>X1QAW5_9ZZZZ</name>